<proteinExistence type="predicted"/>
<accession>A0A2Y9AG46</accession>
<dbReference type="RefSeq" id="WP_170125306.1">
    <property type="nucleotide sequence ID" value="NZ_QGDJ01000002.1"/>
</dbReference>
<feature type="signal peptide" evidence="1">
    <location>
        <begin position="1"/>
        <end position="21"/>
    </location>
</feature>
<reference evidence="3 5" key="1">
    <citation type="submission" date="2016-10" db="EMBL/GenBank/DDBJ databases">
        <authorList>
            <person name="Cai Z."/>
        </authorList>
    </citation>
    <scope>NUCLEOTIDE SEQUENCE [LARGE SCALE GENOMIC DNA]</scope>
    <source>
        <strain evidence="3 5">DSM 25227</strain>
    </source>
</reference>
<evidence type="ECO:0000313" key="2">
    <source>
        <dbReference type="EMBL" id="PWJ20887.1"/>
    </source>
</evidence>
<evidence type="ECO:0000313" key="5">
    <source>
        <dbReference type="Proteomes" id="UP000251571"/>
    </source>
</evidence>
<protein>
    <submittedName>
        <fullName evidence="3">Uncharacterized protein</fullName>
    </submittedName>
</protein>
<sequence length="133" mass="13759">MMKRLSLVAVAGLMSASTASALTFSAIEAQFDDADDLLRIAASISSVNSSFNELVFDWGNTLNTLDFSGASLLSSSVGGMLVPNFVGGLAAGVFAISDIPGAPFTAPFDFDILVSIPGAGGRFPDGKHRRIDL</sequence>
<name>A0A2Y9AG46_9RHOB</name>
<dbReference type="EMBL" id="QGDJ01000002">
    <property type="protein sequence ID" value="PWJ20887.1"/>
    <property type="molecule type" value="Genomic_DNA"/>
</dbReference>
<dbReference type="EMBL" id="UETC01000002">
    <property type="protein sequence ID" value="SSA41297.1"/>
    <property type="molecule type" value="Genomic_DNA"/>
</dbReference>
<feature type="chain" id="PRO_5036058906" evidence="1">
    <location>
        <begin position="22"/>
        <end position="133"/>
    </location>
</feature>
<dbReference type="Proteomes" id="UP000245839">
    <property type="component" value="Unassembled WGS sequence"/>
</dbReference>
<dbReference type="Proteomes" id="UP000251571">
    <property type="component" value="Unassembled WGS sequence"/>
</dbReference>
<keyword evidence="1" id="KW-0732">Signal</keyword>
<evidence type="ECO:0000313" key="3">
    <source>
        <dbReference type="EMBL" id="SSA41297.1"/>
    </source>
</evidence>
<reference evidence="2 4" key="2">
    <citation type="submission" date="2018-03" db="EMBL/GenBank/DDBJ databases">
        <title>Genomic Encyclopedia of Archaeal and Bacterial Type Strains, Phase II (KMG-II): from individual species to whole genera.</title>
        <authorList>
            <person name="Goeker M."/>
        </authorList>
    </citation>
    <scope>NUCLEOTIDE SEQUENCE [LARGE SCALE GENOMIC DNA]</scope>
    <source>
        <strain evidence="2 4">DSM 25227</strain>
    </source>
</reference>
<evidence type="ECO:0000256" key="1">
    <source>
        <dbReference type="SAM" id="SignalP"/>
    </source>
</evidence>
<evidence type="ECO:0000313" key="4">
    <source>
        <dbReference type="Proteomes" id="UP000245839"/>
    </source>
</evidence>
<organism evidence="3 5">
    <name type="scientific">Jannaschia seohaensis</name>
    <dbReference type="NCBI Taxonomy" id="475081"/>
    <lineage>
        <taxon>Bacteria</taxon>
        <taxon>Pseudomonadati</taxon>
        <taxon>Pseudomonadota</taxon>
        <taxon>Alphaproteobacteria</taxon>
        <taxon>Rhodobacterales</taxon>
        <taxon>Roseobacteraceae</taxon>
        <taxon>Jannaschia</taxon>
    </lineage>
</organism>
<gene>
    <name evidence="2" type="ORF">BCF38_102133</name>
    <name evidence="3" type="ORF">SAMN05421539_102133</name>
</gene>
<keyword evidence="4" id="KW-1185">Reference proteome</keyword>
<dbReference type="AlphaFoldDB" id="A0A2Y9AG46"/>